<evidence type="ECO:0000313" key="2">
    <source>
        <dbReference type="Proteomes" id="UP001501842"/>
    </source>
</evidence>
<reference evidence="1 2" key="1">
    <citation type="journal article" date="2019" name="Int. J. Syst. Evol. Microbiol.">
        <title>The Global Catalogue of Microorganisms (GCM) 10K type strain sequencing project: providing services to taxonomists for standard genome sequencing and annotation.</title>
        <authorList>
            <consortium name="The Broad Institute Genomics Platform"/>
            <consortium name="The Broad Institute Genome Sequencing Center for Infectious Disease"/>
            <person name="Wu L."/>
            <person name="Ma J."/>
        </authorList>
    </citation>
    <scope>NUCLEOTIDE SEQUENCE [LARGE SCALE GENOMIC DNA]</scope>
    <source>
        <strain evidence="1 2">JCM 8201</strain>
    </source>
</reference>
<dbReference type="Proteomes" id="UP001501842">
    <property type="component" value="Unassembled WGS sequence"/>
</dbReference>
<proteinExistence type="predicted"/>
<comment type="caution">
    <text evidence="1">The sequence shown here is derived from an EMBL/GenBank/DDBJ whole genome shotgun (WGS) entry which is preliminary data.</text>
</comment>
<gene>
    <name evidence="1" type="ORF">GCM10010439_23820</name>
</gene>
<dbReference type="SUPFAM" id="SSF46785">
    <property type="entry name" value="Winged helix' DNA-binding domain"/>
    <property type="match status" value="1"/>
</dbReference>
<name>A0ABN3U790_9ACTN</name>
<organism evidence="1 2">
    <name type="scientific">Actinocorallia aurantiaca</name>
    <dbReference type="NCBI Taxonomy" id="46204"/>
    <lineage>
        <taxon>Bacteria</taxon>
        <taxon>Bacillati</taxon>
        <taxon>Actinomycetota</taxon>
        <taxon>Actinomycetes</taxon>
        <taxon>Streptosporangiales</taxon>
        <taxon>Thermomonosporaceae</taxon>
        <taxon>Actinocorallia</taxon>
    </lineage>
</organism>
<sequence length="186" mass="20141">MVEVESFEEGGGPTLEERLSAVEEVLAGLLAERKRRGRVSSTPESADEGAVPADLFWALEGLREREPAPGAVMIVGDVALPDGRTAGWQLGAGTDDLLDDEWESLADVFAALGHPVRLRLLREVLRGRGTARELAELEGMGTTGQVYHHLRQLVATGWLRVRDGGHHEVPAERVVPLLTTIVGGRR</sequence>
<dbReference type="InterPro" id="IPR036390">
    <property type="entry name" value="WH_DNA-bd_sf"/>
</dbReference>
<dbReference type="Gene3D" id="1.10.10.10">
    <property type="entry name" value="Winged helix-like DNA-binding domain superfamily/Winged helix DNA-binding domain"/>
    <property type="match status" value="1"/>
</dbReference>
<dbReference type="EMBL" id="BAAATZ010000007">
    <property type="protein sequence ID" value="GAA2724944.1"/>
    <property type="molecule type" value="Genomic_DNA"/>
</dbReference>
<keyword evidence="2" id="KW-1185">Reference proteome</keyword>
<dbReference type="InterPro" id="IPR036388">
    <property type="entry name" value="WH-like_DNA-bd_sf"/>
</dbReference>
<accession>A0ABN3U790</accession>
<dbReference type="RefSeq" id="WP_344450369.1">
    <property type="nucleotide sequence ID" value="NZ_BAAATZ010000007.1"/>
</dbReference>
<evidence type="ECO:0000313" key="1">
    <source>
        <dbReference type="EMBL" id="GAA2724944.1"/>
    </source>
</evidence>
<protein>
    <submittedName>
        <fullName evidence="1">Helix-turn-helix domain-containing protein</fullName>
    </submittedName>
</protein>